<dbReference type="SUPFAM" id="SSF88659">
    <property type="entry name" value="Sigma3 and sigma4 domains of RNA polymerase sigma factors"/>
    <property type="match status" value="1"/>
</dbReference>
<evidence type="ECO:0000259" key="5">
    <source>
        <dbReference type="Pfam" id="PF04542"/>
    </source>
</evidence>
<protein>
    <submittedName>
        <fullName evidence="7">Sigma-70 family RNA polymerase sigma factor</fullName>
    </submittedName>
</protein>
<keyword evidence="2" id="KW-0805">Transcription regulation</keyword>
<organism evidence="7">
    <name type="scientific">Paenibacillus sp. AN1007</name>
    <dbReference type="NCBI Taxonomy" id="3151385"/>
    <lineage>
        <taxon>Bacteria</taxon>
        <taxon>Bacillati</taxon>
        <taxon>Bacillota</taxon>
        <taxon>Bacilli</taxon>
        <taxon>Bacillales</taxon>
        <taxon>Paenibacillaceae</taxon>
        <taxon>Paenibacillus</taxon>
    </lineage>
</organism>
<evidence type="ECO:0000256" key="2">
    <source>
        <dbReference type="ARBA" id="ARBA00023015"/>
    </source>
</evidence>
<accession>A0AAU8NE67</accession>
<dbReference type="AlphaFoldDB" id="A0AAU8NE67"/>
<dbReference type="RefSeq" id="WP_342552271.1">
    <property type="nucleotide sequence ID" value="NZ_CP159992.1"/>
</dbReference>
<dbReference type="Gene3D" id="1.10.10.10">
    <property type="entry name" value="Winged helix-like DNA-binding domain superfamily/Winged helix DNA-binding domain"/>
    <property type="match status" value="1"/>
</dbReference>
<dbReference type="InterPro" id="IPR036388">
    <property type="entry name" value="WH-like_DNA-bd_sf"/>
</dbReference>
<dbReference type="InterPro" id="IPR007627">
    <property type="entry name" value="RNA_pol_sigma70_r2"/>
</dbReference>
<dbReference type="InterPro" id="IPR013249">
    <property type="entry name" value="RNA_pol_sigma70_r4_t2"/>
</dbReference>
<dbReference type="Gene3D" id="1.10.1740.10">
    <property type="match status" value="1"/>
</dbReference>
<gene>
    <name evidence="7" type="ORF">ABXS70_04520</name>
</gene>
<evidence type="ECO:0000256" key="1">
    <source>
        <dbReference type="ARBA" id="ARBA00010641"/>
    </source>
</evidence>
<dbReference type="GO" id="GO:0003677">
    <property type="term" value="F:DNA binding"/>
    <property type="evidence" value="ECO:0007669"/>
    <property type="project" value="InterPro"/>
</dbReference>
<dbReference type="PANTHER" id="PTHR43133">
    <property type="entry name" value="RNA POLYMERASE ECF-TYPE SIGMA FACTO"/>
    <property type="match status" value="1"/>
</dbReference>
<proteinExistence type="inferred from homology"/>
<dbReference type="GO" id="GO:0006352">
    <property type="term" value="P:DNA-templated transcription initiation"/>
    <property type="evidence" value="ECO:0007669"/>
    <property type="project" value="InterPro"/>
</dbReference>
<evidence type="ECO:0000256" key="3">
    <source>
        <dbReference type="ARBA" id="ARBA00023082"/>
    </source>
</evidence>
<dbReference type="Pfam" id="PF08281">
    <property type="entry name" value="Sigma70_r4_2"/>
    <property type="match status" value="1"/>
</dbReference>
<keyword evidence="4" id="KW-0804">Transcription</keyword>
<dbReference type="InterPro" id="IPR013324">
    <property type="entry name" value="RNA_pol_sigma_r3/r4-like"/>
</dbReference>
<feature type="domain" description="RNA polymerase sigma factor 70 region 4 type 2" evidence="6">
    <location>
        <begin position="118"/>
        <end position="169"/>
    </location>
</feature>
<evidence type="ECO:0000313" key="7">
    <source>
        <dbReference type="EMBL" id="XCP95986.1"/>
    </source>
</evidence>
<dbReference type="EMBL" id="CP159992">
    <property type="protein sequence ID" value="XCP95986.1"/>
    <property type="molecule type" value="Genomic_DNA"/>
</dbReference>
<dbReference type="NCBIfam" id="TIGR02937">
    <property type="entry name" value="sigma70-ECF"/>
    <property type="match status" value="1"/>
</dbReference>
<dbReference type="SUPFAM" id="SSF88946">
    <property type="entry name" value="Sigma2 domain of RNA polymerase sigma factors"/>
    <property type="match status" value="1"/>
</dbReference>
<reference evidence="7" key="1">
    <citation type="submission" date="2024-05" db="EMBL/GenBank/DDBJ databases">
        <title>Draft genome assemblies of 36 bacteria isolated from hibernating arctic ground squirrels.</title>
        <authorList>
            <person name="McKee H."/>
            <person name="Mullen L."/>
            <person name="Drown D.M."/>
            <person name="Duddleston K.N."/>
        </authorList>
    </citation>
    <scope>NUCLEOTIDE SEQUENCE</scope>
    <source>
        <strain evidence="7">AN1007</strain>
    </source>
</reference>
<comment type="similarity">
    <text evidence="1">Belongs to the sigma-70 factor family. ECF subfamily.</text>
</comment>
<dbReference type="InterPro" id="IPR039425">
    <property type="entry name" value="RNA_pol_sigma-70-like"/>
</dbReference>
<keyword evidence="3" id="KW-0731">Sigma factor</keyword>
<sequence>MDTETGMKPLIGVQIEDESAFVQSVMEHQDTLSAIAYSYLRNQQDAQEAIQEMTCRAWSKRRTLKHGKAFKSWIIRILIYICIDEQRRRKRAVPQAEESMENHVPASWMISVEENRIAMQSLLQKIKPKYRHVLLLKYYNDMTVTDIALILEKPEGTIKTWQHKGLEQLRKLMKNRRDWHDH</sequence>
<dbReference type="GO" id="GO:0016987">
    <property type="term" value="F:sigma factor activity"/>
    <property type="evidence" value="ECO:0007669"/>
    <property type="project" value="UniProtKB-KW"/>
</dbReference>
<dbReference type="Pfam" id="PF04542">
    <property type="entry name" value="Sigma70_r2"/>
    <property type="match status" value="1"/>
</dbReference>
<name>A0AAU8NE67_9BACL</name>
<dbReference type="PANTHER" id="PTHR43133:SF51">
    <property type="entry name" value="RNA POLYMERASE SIGMA FACTOR"/>
    <property type="match status" value="1"/>
</dbReference>
<feature type="domain" description="RNA polymerase sigma-70 region 2" evidence="5">
    <location>
        <begin position="25"/>
        <end position="91"/>
    </location>
</feature>
<dbReference type="InterPro" id="IPR014284">
    <property type="entry name" value="RNA_pol_sigma-70_dom"/>
</dbReference>
<evidence type="ECO:0000259" key="6">
    <source>
        <dbReference type="Pfam" id="PF08281"/>
    </source>
</evidence>
<evidence type="ECO:0000256" key="4">
    <source>
        <dbReference type="ARBA" id="ARBA00023163"/>
    </source>
</evidence>
<dbReference type="InterPro" id="IPR013325">
    <property type="entry name" value="RNA_pol_sigma_r2"/>
</dbReference>
<dbReference type="CDD" id="cd06171">
    <property type="entry name" value="Sigma70_r4"/>
    <property type="match status" value="1"/>
</dbReference>